<evidence type="ECO:0000256" key="1">
    <source>
        <dbReference type="SAM" id="SignalP"/>
    </source>
</evidence>
<gene>
    <name evidence="2" type="ORF">CRENPOLYSF2_90010</name>
</gene>
<feature type="signal peptide" evidence="1">
    <location>
        <begin position="1"/>
        <end position="23"/>
    </location>
</feature>
<dbReference type="AlphaFoldDB" id="A0A1R4HIX4"/>
<organism evidence="2 3">
    <name type="scientific">Crenothrix polyspora</name>
    <dbReference type="NCBI Taxonomy" id="360316"/>
    <lineage>
        <taxon>Bacteria</taxon>
        <taxon>Pseudomonadati</taxon>
        <taxon>Pseudomonadota</taxon>
        <taxon>Gammaproteobacteria</taxon>
        <taxon>Methylococcales</taxon>
        <taxon>Crenotrichaceae</taxon>
        <taxon>Crenothrix</taxon>
    </lineage>
</organism>
<name>A0A1R4HIX4_9GAMM</name>
<dbReference type="Proteomes" id="UP000195442">
    <property type="component" value="Unassembled WGS sequence"/>
</dbReference>
<accession>A0A1R4HIX4</accession>
<keyword evidence="3" id="KW-1185">Reference proteome</keyword>
<keyword evidence="1" id="KW-0732">Signal</keyword>
<evidence type="ECO:0008006" key="4">
    <source>
        <dbReference type="Google" id="ProtNLM"/>
    </source>
</evidence>
<reference evidence="3" key="1">
    <citation type="submission" date="2017-02" db="EMBL/GenBank/DDBJ databases">
        <authorList>
            <person name="Daims H."/>
        </authorList>
    </citation>
    <scope>NUCLEOTIDE SEQUENCE [LARGE SCALE GENOMIC DNA]</scope>
</reference>
<protein>
    <recommendedName>
        <fullName evidence="4">Glycine zipper 2TM domain-containing protein</fullName>
    </recommendedName>
</protein>
<dbReference type="RefSeq" id="WP_087148553.1">
    <property type="nucleotide sequence ID" value="NZ_FUKJ01000457.1"/>
</dbReference>
<evidence type="ECO:0000313" key="3">
    <source>
        <dbReference type="Proteomes" id="UP000195442"/>
    </source>
</evidence>
<dbReference type="EMBL" id="FUKJ01000457">
    <property type="protein sequence ID" value="SJM96149.1"/>
    <property type="molecule type" value="Genomic_DNA"/>
</dbReference>
<evidence type="ECO:0000313" key="2">
    <source>
        <dbReference type="EMBL" id="SJM96149.1"/>
    </source>
</evidence>
<proteinExistence type="predicted"/>
<sequence length="99" mass="11009">MNKKLFLISLTALTLFCSSVVEAKNQRDRHHGRQDYRYQQQHAYYPQYPQYQASQSHPGLTGGVLGSVLGYEIAKSNPVVSELGAVSGSYLGNHASEKH</sequence>
<feature type="chain" id="PRO_5012028939" description="Glycine zipper 2TM domain-containing protein" evidence="1">
    <location>
        <begin position="24"/>
        <end position="99"/>
    </location>
</feature>